<gene>
    <name evidence="5" type="ORF">D9R08_05245</name>
</gene>
<dbReference type="GO" id="GO:0005829">
    <property type="term" value="C:cytosol"/>
    <property type="evidence" value="ECO:0007669"/>
    <property type="project" value="TreeGrafter"/>
</dbReference>
<dbReference type="EC" id="3.1.3.18" evidence="4"/>
<comment type="caution">
    <text evidence="5">The sequence shown here is derived from an EMBL/GenBank/DDBJ whole genome shotgun (WGS) entry which is preliminary data.</text>
</comment>
<dbReference type="Gene3D" id="3.40.50.1000">
    <property type="entry name" value="HAD superfamily/HAD-like"/>
    <property type="match status" value="1"/>
</dbReference>
<dbReference type="Pfam" id="PF00702">
    <property type="entry name" value="Hydrolase"/>
    <property type="match status" value="1"/>
</dbReference>
<accession>A0A3L9Y2H2</accession>
<dbReference type="InterPro" id="IPR023214">
    <property type="entry name" value="HAD_sf"/>
</dbReference>
<comment type="pathway">
    <text evidence="2">Organic acid metabolism; glycolate biosynthesis; glycolate from 2-phosphoglycolate: step 1/1.</text>
</comment>
<keyword evidence="6" id="KW-1185">Reference proteome</keyword>
<evidence type="ECO:0000256" key="3">
    <source>
        <dbReference type="ARBA" id="ARBA00006171"/>
    </source>
</evidence>
<dbReference type="InterPro" id="IPR036412">
    <property type="entry name" value="HAD-like_sf"/>
</dbReference>
<evidence type="ECO:0000256" key="2">
    <source>
        <dbReference type="ARBA" id="ARBA00004818"/>
    </source>
</evidence>
<comment type="catalytic activity">
    <reaction evidence="1">
        <text>2-phosphoglycolate + H2O = glycolate + phosphate</text>
        <dbReference type="Rhea" id="RHEA:14369"/>
        <dbReference type="ChEBI" id="CHEBI:15377"/>
        <dbReference type="ChEBI" id="CHEBI:29805"/>
        <dbReference type="ChEBI" id="CHEBI:43474"/>
        <dbReference type="ChEBI" id="CHEBI:58033"/>
        <dbReference type="EC" id="3.1.3.18"/>
    </reaction>
</comment>
<proteinExistence type="inferred from homology"/>
<dbReference type="GO" id="GO:0006281">
    <property type="term" value="P:DNA repair"/>
    <property type="evidence" value="ECO:0007669"/>
    <property type="project" value="TreeGrafter"/>
</dbReference>
<name>A0A3L9Y2H2_9RHOB</name>
<dbReference type="AlphaFoldDB" id="A0A3L9Y2H2"/>
<dbReference type="NCBIfam" id="TIGR01549">
    <property type="entry name" value="HAD-SF-IA-v1"/>
    <property type="match status" value="1"/>
</dbReference>
<evidence type="ECO:0000313" key="5">
    <source>
        <dbReference type="EMBL" id="RMA43044.1"/>
    </source>
</evidence>
<organism evidence="5 6">
    <name type="scientific">Rhodophyticola porphyridii</name>
    <dbReference type="NCBI Taxonomy" id="1852017"/>
    <lineage>
        <taxon>Bacteria</taxon>
        <taxon>Pseudomonadati</taxon>
        <taxon>Pseudomonadota</taxon>
        <taxon>Alphaproteobacteria</taxon>
        <taxon>Rhodobacterales</taxon>
        <taxon>Roseobacteraceae</taxon>
        <taxon>Rhodophyticola</taxon>
    </lineage>
</organism>
<dbReference type="SUPFAM" id="SSF56784">
    <property type="entry name" value="HAD-like"/>
    <property type="match status" value="1"/>
</dbReference>
<dbReference type="PANTHER" id="PTHR43434">
    <property type="entry name" value="PHOSPHOGLYCOLATE PHOSPHATASE"/>
    <property type="match status" value="1"/>
</dbReference>
<dbReference type="SFLD" id="SFLDG01129">
    <property type="entry name" value="C1.5:_HAD__Beta-PGM__Phosphata"/>
    <property type="match status" value="1"/>
</dbReference>
<protein>
    <recommendedName>
        <fullName evidence="4">phosphoglycolate phosphatase</fullName>
        <ecNumber evidence="4">3.1.3.18</ecNumber>
    </recommendedName>
</protein>
<dbReference type="Gene3D" id="1.10.150.240">
    <property type="entry name" value="Putative phosphatase, domain 2"/>
    <property type="match status" value="1"/>
</dbReference>
<comment type="similarity">
    <text evidence="3">Belongs to the HAD-like hydrolase superfamily. CbbY/CbbZ/Gph/YieH family.</text>
</comment>
<dbReference type="InterPro" id="IPR023198">
    <property type="entry name" value="PGP-like_dom2"/>
</dbReference>
<dbReference type="InterPro" id="IPR050155">
    <property type="entry name" value="HAD-like_hydrolase_sf"/>
</dbReference>
<dbReference type="Proteomes" id="UP000281343">
    <property type="component" value="Unassembled WGS sequence"/>
</dbReference>
<dbReference type="EMBL" id="RCNT01000002">
    <property type="protein sequence ID" value="RMA43044.1"/>
    <property type="molecule type" value="Genomic_DNA"/>
</dbReference>
<dbReference type="InterPro" id="IPR006439">
    <property type="entry name" value="HAD-SF_hydro_IA"/>
</dbReference>
<dbReference type="GO" id="GO:0008967">
    <property type="term" value="F:phosphoglycolate phosphatase activity"/>
    <property type="evidence" value="ECO:0007669"/>
    <property type="project" value="UniProtKB-EC"/>
</dbReference>
<dbReference type="SFLD" id="SFLDS00003">
    <property type="entry name" value="Haloacid_Dehalogenase"/>
    <property type="match status" value="1"/>
</dbReference>
<sequence>MIAGILFDKDGTLFDFEASWSGWAADVLAELAGGEAALASDLGARIGFDIEKVRFRPDSVAIAGTLDETARALLPGLPDWELSRLNAYLTVAAAEARMAEAVPLAPYLAGLRASGLRLGVATNDAETPARAHLAAAGVLDAFDYVAGADSGYGAKPDPGMCLGFATTLNLPPERVVMVGDSRHDLHAAAAAGMVGVGVLTGMATAADLEDLAHVVLPDIGHIPGWLDNTQAR</sequence>
<dbReference type="OrthoDB" id="9797743at2"/>
<evidence type="ECO:0000313" key="6">
    <source>
        <dbReference type="Proteomes" id="UP000281343"/>
    </source>
</evidence>
<dbReference type="PANTHER" id="PTHR43434:SF1">
    <property type="entry name" value="PHOSPHOGLYCOLATE PHOSPHATASE"/>
    <property type="match status" value="1"/>
</dbReference>
<evidence type="ECO:0000256" key="1">
    <source>
        <dbReference type="ARBA" id="ARBA00000830"/>
    </source>
</evidence>
<evidence type="ECO:0000256" key="4">
    <source>
        <dbReference type="ARBA" id="ARBA00013078"/>
    </source>
</evidence>
<dbReference type="RefSeq" id="WP_121896980.1">
    <property type="nucleotide sequence ID" value="NZ_RCNT01000002.1"/>
</dbReference>
<reference evidence="5 6" key="1">
    <citation type="submission" date="2018-10" db="EMBL/GenBank/DDBJ databases">
        <authorList>
            <person name="Jung H.S."/>
            <person name="Jeon C.O."/>
        </authorList>
    </citation>
    <scope>NUCLEOTIDE SEQUENCE [LARGE SCALE GENOMIC DNA]</scope>
    <source>
        <strain evidence="5 6">MA-7-27</strain>
    </source>
</reference>
<keyword evidence="5" id="KW-0378">Hydrolase</keyword>